<evidence type="ECO:0000313" key="2">
    <source>
        <dbReference type="Proteomes" id="UP000814033"/>
    </source>
</evidence>
<name>A0ACB8SD20_9AGAM</name>
<protein>
    <submittedName>
        <fullName evidence="1">MFS general substrate transporter</fullName>
    </submittedName>
</protein>
<sequence length="522" mass="56172">MAAVAQTFYTDPLLAHPQPTLHDNTSLHDDMRPLLARPSPEDTSAHQTLATPLPKAQLVCLCIVRVCDPIAFTQIFPYINEMIADLHITDDPSRVGLYSGLTESAFAVAQLCCIYQWAKLSDVVGRRPVIFLGVLGMTLASAVFGLSRSLASLLIIRCIAGLFSGNIAVIHSVLGELTDSTNQAVAFPIYGLSWPLGAIIGPLLGGSFSHPATKLPSLFNNHFFRAYPHFLPGFITAIISFIGLVFGYIFLEETLPSKRRRVEGHPIQTDKSDIKSLSVKALLSIPVIRALSLSGSALSFISTAFDVLFVLFCYSPIESGGLAFSAIEIGFCLASAGVISVLIQLLVTPVLLRRCDHVRLYNACMSVWLYCFALLPLINVVACTGFAPDAENAGVARTLAQAEVHVQALVWMGLAVILAISKFACLAYAISMILVKESAPSAESLGATNGLVQFAMCFARAISPAFVSAIFAMSLDYQLLGGYLWAVAMVIICLFSKRFAHKIQNGRSSAIAACDSGLIIYE</sequence>
<organism evidence="1 2">
    <name type="scientific">Auriscalpium vulgare</name>
    <dbReference type="NCBI Taxonomy" id="40419"/>
    <lineage>
        <taxon>Eukaryota</taxon>
        <taxon>Fungi</taxon>
        <taxon>Dikarya</taxon>
        <taxon>Basidiomycota</taxon>
        <taxon>Agaricomycotina</taxon>
        <taxon>Agaricomycetes</taxon>
        <taxon>Russulales</taxon>
        <taxon>Auriscalpiaceae</taxon>
        <taxon>Auriscalpium</taxon>
    </lineage>
</organism>
<proteinExistence type="predicted"/>
<comment type="caution">
    <text evidence="1">The sequence shown here is derived from an EMBL/GenBank/DDBJ whole genome shotgun (WGS) entry which is preliminary data.</text>
</comment>
<accession>A0ACB8SD20</accession>
<reference evidence="1" key="1">
    <citation type="submission" date="2021-02" db="EMBL/GenBank/DDBJ databases">
        <authorList>
            <consortium name="DOE Joint Genome Institute"/>
            <person name="Ahrendt S."/>
            <person name="Looney B.P."/>
            <person name="Miyauchi S."/>
            <person name="Morin E."/>
            <person name="Drula E."/>
            <person name="Courty P.E."/>
            <person name="Chicoki N."/>
            <person name="Fauchery L."/>
            <person name="Kohler A."/>
            <person name="Kuo A."/>
            <person name="Labutti K."/>
            <person name="Pangilinan J."/>
            <person name="Lipzen A."/>
            <person name="Riley R."/>
            <person name="Andreopoulos W."/>
            <person name="He G."/>
            <person name="Johnson J."/>
            <person name="Barry K.W."/>
            <person name="Grigoriev I.V."/>
            <person name="Nagy L."/>
            <person name="Hibbett D."/>
            <person name="Henrissat B."/>
            <person name="Matheny P.B."/>
            <person name="Labbe J."/>
            <person name="Martin F."/>
        </authorList>
    </citation>
    <scope>NUCLEOTIDE SEQUENCE</scope>
    <source>
        <strain evidence="1">FP105234-sp</strain>
    </source>
</reference>
<reference evidence="1" key="2">
    <citation type="journal article" date="2022" name="New Phytol.">
        <title>Evolutionary transition to the ectomycorrhizal habit in the genomes of a hyperdiverse lineage of mushroom-forming fungi.</title>
        <authorList>
            <person name="Looney B."/>
            <person name="Miyauchi S."/>
            <person name="Morin E."/>
            <person name="Drula E."/>
            <person name="Courty P.E."/>
            <person name="Kohler A."/>
            <person name="Kuo A."/>
            <person name="LaButti K."/>
            <person name="Pangilinan J."/>
            <person name="Lipzen A."/>
            <person name="Riley R."/>
            <person name="Andreopoulos W."/>
            <person name="He G."/>
            <person name="Johnson J."/>
            <person name="Nolan M."/>
            <person name="Tritt A."/>
            <person name="Barry K.W."/>
            <person name="Grigoriev I.V."/>
            <person name="Nagy L.G."/>
            <person name="Hibbett D."/>
            <person name="Henrissat B."/>
            <person name="Matheny P.B."/>
            <person name="Labbe J."/>
            <person name="Martin F.M."/>
        </authorList>
    </citation>
    <scope>NUCLEOTIDE SEQUENCE</scope>
    <source>
        <strain evidence="1">FP105234-sp</strain>
    </source>
</reference>
<keyword evidence="2" id="KW-1185">Reference proteome</keyword>
<evidence type="ECO:0000313" key="1">
    <source>
        <dbReference type="EMBL" id="KAI0053845.1"/>
    </source>
</evidence>
<dbReference type="Proteomes" id="UP000814033">
    <property type="component" value="Unassembled WGS sequence"/>
</dbReference>
<dbReference type="EMBL" id="MU275838">
    <property type="protein sequence ID" value="KAI0053845.1"/>
    <property type="molecule type" value="Genomic_DNA"/>
</dbReference>
<gene>
    <name evidence="1" type="ORF">FA95DRAFT_74</name>
</gene>